<protein>
    <submittedName>
        <fullName evidence="2">24073_t:CDS:1</fullName>
    </submittedName>
</protein>
<feature type="coiled-coil region" evidence="1">
    <location>
        <begin position="18"/>
        <end position="45"/>
    </location>
</feature>
<organism evidence="2 3">
    <name type="scientific">Dentiscutata erythropus</name>
    <dbReference type="NCBI Taxonomy" id="1348616"/>
    <lineage>
        <taxon>Eukaryota</taxon>
        <taxon>Fungi</taxon>
        <taxon>Fungi incertae sedis</taxon>
        <taxon>Mucoromycota</taxon>
        <taxon>Glomeromycotina</taxon>
        <taxon>Glomeromycetes</taxon>
        <taxon>Diversisporales</taxon>
        <taxon>Gigasporaceae</taxon>
        <taxon>Dentiscutata</taxon>
    </lineage>
</organism>
<accession>A0A9N8VAY8</accession>
<dbReference type="AlphaFoldDB" id="A0A9N8VAY8"/>
<name>A0A9N8VAY8_9GLOM</name>
<gene>
    <name evidence="2" type="ORF">DERYTH_LOCUS256</name>
</gene>
<sequence>MRELNVKIKTSKNIVKNKKQILEVLSELNEGIQEATDKIEEFRDKVEEFLFLLTNEMKSIAQELEQSWISIIIEYFIKSSLTDFIHKRLEKIENEIPGLLEQLRRVLTSIYSVQNIADNAQEYLTYGEHEAGQALKEHSIGNIVDFPARKQLMSELAEIRLIIKKLKDITPDLQNFENFLKAYRRNIQVVEEEVKQIQQKLHVTAEGMIYLKKAAKTLEERHAQVSLAKKQPGYKSTDAYNNEFHKELQAIEEEHTRLSLEGYKPMGTYSISAYLKKIAKLILEPFYFIMYYLKELTQIIFHFNPIKTEIDGL</sequence>
<reference evidence="2" key="1">
    <citation type="submission" date="2021-06" db="EMBL/GenBank/DDBJ databases">
        <authorList>
            <person name="Kallberg Y."/>
            <person name="Tangrot J."/>
            <person name="Rosling A."/>
        </authorList>
    </citation>
    <scope>NUCLEOTIDE SEQUENCE</scope>
    <source>
        <strain evidence="2">MA453B</strain>
    </source>
</reference>
<feature type="coiled-coil region" evidence="1">
    <location>
        <begin position="149"/>
        <end position="200"/>
    </location>
</feature>
<keyword evidence="3" id="KW-1185">Reference proteome</keyword>
<dbReference type="Proteomes" id="UP000789405">
    <property type="component" value="Unassembled WGS sequence"/>
</dbReference>
<evidence type="ECO:0000313" key="2">
    <source>
        <dbReference type="EMBL" id="CAG8446674.1"/>
    </source>
</evidence>
<dbReference type="EMBL" id="CAJVPY010000050">
    <property type="protein sequence ID" value="CAG8446674.1"/>
    <property type="molecule type" value="Genomic_DNA"/>
</dbReference>
<proteinExistence type="predicted"/>
<keyword evidence="1" id="KW-0175">Coiled coil</keyword>
<comment type="caution">
    <text evidence="2">The sequence shown here is derived from an EMBL/GenBank/DDBJ whole genome shotgun (WGS) entry which is preliminary data.</text>
</comment>
<evidence type="ECO:0000313" key="3">
    <source>
        <dbReference type="Proteomes" id="UP000789405"/>
    </source>
</evidence>
<evidence type="ECO:0000256" key="1">
    <source>
        <dbReference type="SAM" id="Coils"/>
    </source>
</evidence>